<name>A0A7U2EV34_PHANO</name>
<comment type="subcellular location">
    <subcellularLocation>
        <location evidence="1">Nucleus</location>
    </subcellularLocation>
</comment>
<dbReference type="GO" id="GO:0006352">
    <property type="term" value="P:DNA-templated transcription initiation"/>
    <property type="evidence" value="ECO:0007669"/>
    <property type="project" value="InterPro"/>
</dbReference>
<dbReference type="OMA" id="KYSWMTG"/>
<evidence type="ECO:0000256" key="1">
    <source>
        <dbReference type="ARBA" id="ARBA00004123"/>
    </source>
</evidence>
<evidence type="ECO:0000256" key="5">
    <source>
        <dbReference type="ARBA" id="ARBA00023163"/>
    </source>
</evidence>
<keyword evidence="12" id="KW-1185">Reference proteome</keyword>
<evidence type="ECO:0000256" key="4">
    <source>
        <dbReference type="ARBA" id="ARBA00023015"/>
    </source>
</evidence>
<feature type="region of interest" description="Disordered" evidence="9">
    <location>
        <begin position="407"/>
        <end position="442"/>
    </location>
</feature>
<feature type="compositionally biased region" description="Basic and acidic residues" evidence="9">
    <location>
        <begin position="155"/>
        <end position="170"/>
    </location>
</feature>
<comment type="similarity">
    <text evidence="2">Belongs to the TAF4 family.</text>
</comment>
<dbReference type="EMBL" id="CP069024">
    <property type="protein sequence ID" value="QRC91669.1"/>
    <property type="molecule type" value="Genomic_DNA"/>
</dbReference>
<keyword evidence="6" id="KW-0539">Nucleus</keyword>
<dbReference type="Pfam" id="PF05236">
    <property type="entry name" value="TAF4"/>
    <property type="match status" value="1"/>
</dbReference>
<feature type="compositionally biased region" description="Low complexity" evidence="9">
    <location>
        <begin position="14"/>
        <end position="52"/>
    </location>
</feature>
<sequence length="652" mass="70508">MNHNHQQYPPPAPQQQQQQQYGQHPPPVQTQNLNQYPQQQQGAYSPPYQQSPTMMSPNMAGGIPPAKRQRLSPNPPSPAPYHSPFAQPTYPPSQPQSPYAMSPQFSGHLSVPGSPATQQPPPFHQPQPYPHPNGAPQQHAPQGSMPPPKVPYSKTQDDAELEKPNGRDSDVNNLSDVLSGGIVDLRAEEDLLLHSYGNRNYGASFNSQASGSNTTPNTSFNNWSQQSSHGAFQGSGPLSQGLSQEQHEAEFLRKHEQAARILNESAQQPLTDPFLAANVLRHRIAKRAYETGIQVNVDGLFDKIPEKQARDSTRTAQAGQNGEQIVGLEAASLLNQTAPLVEILSLLTLAAEDRIRTLVEDAYVLSKGRQHTSHGLIPPQLVDIAEVEKSAEEKMVAPVNILRTPWEAPDSAVSPTSTANKQPPNVSRLPTPPTEAPPTPQRTFQNKINHVATLLKRKVADDEKYEKARIAKRQKRQEGTAATAADVAPVLSLPPPDKMTKKDKDALKKQNQTDDVLHRKANETASMALGFGKKKKYSWMTGGGPVGGAAGGGSGAATPKPTASAGASGTATPAGAAPAIDKGLVGKKRNFGSPIETTEIGAKIQIRDLVHVLEHDGREKKTLALMLARLKNVEKDEKRPDFDRKLPSAAGR</sequence>
<evidence type="ECO:0000259" key="10">
    <source>
        <dbReference type="Pfam" id="PF05236"/>
    </source>
</evidence>
<protein>
    <recommendedName>
        <fullName evidence="3">Transcription initiation factor TFIID subunit 4</fullName>
    </recommendedName>
    <alternativeName>
        <fullName evidence="8">TBP-associated factor 4</fullName>
    </alternativeName>
</protein>
<comment type="function">
    <text evidence="7">Functions as a component of the DNA-binding general transcription factor complex TFIID. Binding of TFIID to a promoter (with or without TATA element) is the initial step in pre-initiation complex (PIC) formation. TFIID plays a key role in the regulation of gene expression by RNA polymerase II through different activities such as transcription activator interaction, core promoter recognition and selectivity, TFIIA and TFIIB interaction, chromatin modification (histone acetylation by TAF1), facilitation of DNA opening and initiation of transcription.</text>
</comment>
<reference evidence="12" key="1">
    <citation type="journal article" date="2021" name="BMC Genomics">
        <title>Chromosome-level genome assembly and manually-curated proteome of model necrotroph Parastagonospora nodorum Sn15 reveals a genome-wide trove of candidate effector homologs, and redundancy of virulence-related functions within an accessory chromosome.</title>
        <authorList>
            <person name="Bertazzoni S."/>
            <person name="Jones D.A.B."/>
            <person name="Phan H.T."/>
            <person name="Tan K.-C."/>
            <person name="Hane J.K."/>
        </authorList>
    </citation>
    <scope>NUCLEOTIDE SEQUENCE [LARGE SCALE GENOMIC DNA]</scope>
    <source>
        <strain evidence="12">SN15 / ATCC MYA-4574 / FGSC 10173)</strain>
    </source>
</reference>
<dbReference type="AlphaFoldDB" id="A0A7U2EV34"/>
<dbReference type="VEuPathDB" id="FungiDB:JI435_018900"/>
<feature type="region of interest" description="Disordered" evidence="9">
    <location>
        <begin position="1"/>
        <end position="174"/>
    </location>
</feature>
<feature type="compositionally biased region" description="Polar residues" evidence="9">
    <location>
        <begin position="207"/>
        <end position="244"/>
    </location>
</feature>
<organism evidence="11 12">
    <name type="scientific">Phaeosphaeria nodorum (strain SN15 / ATCC MYA-4574 / FGSC 10173)</name>
    <name type="common">Glume blotch fungus</name>
    <name type="synonym">Parastagonospora nodorum</name>
    <dbReference type="NCBI Taxonomy" id="321614"/>
    <lineage>
        <taxon>Eukaryota</taxon>
        <taxon>Fungi</taxon>
        <taxon>Dikarya</taxon>
        <taxon>Ascomycota</taxon>
        <taxon>Pezizomycotina</taxon>
        <taxon>Dothideomycetes</taxon>
        <taxon>Pleosporomycetidae</taxon>
        <taxon>Pleosporales</taxon>
        <taxon>Pleosporineae</taxon>
        <taxon>Phaeosphaeriaceae</taxon>
        <taxon>Parastagonospora</taxon>
    </lineage>
</organism>
<evidence type="ECO:0000256" key="8">
    <source>
        <dbReference type="ARBA" id="ARBA00031747"/>
    </source>
</evidence>
<feature type="compositionally biased region" description="Polar residues" evidence="9">
    <location>
        <begin position="413"/>
        <end position="425"/>
    </location>
</feature>
<proteinExistence type="inferred from homology"/>
<keyword evidence="5" id="KW-0804">Transcription</keyword>
<evidence type="ECO:0000256" key="9">
    <source>
        <dbReference type="SAM" id="MobiDB-lite"/>
    </source>
</evidence>
<dbReference type="GO" id="GO:0005669">
    <property type="term" value="C:transcription factor TFIID complex"/>
    <property type="evidence" value="ECO:0007669"/>
    <property type="project" value="InterPro"/>
</dbReference>
<feature type="domain" description="Transcription initiation factor TFIID component TAF4 C-terminal" evidence="10">
    <location>
        <begin position="342"/>
        <end position="624"/>
    </location>
</feature>
<feature type="compositionally biased region" description="Pro residues" evidence="9">
    <location>
        <begin position="430"/>
        <end position="440"/>
    </location>
</feature>
<evidence type="ECO:0000256" key="6">
    <source>
        <dbReference type="ARBA" id="ARBA00023242"/>
    </source>
</evidence>
<feature type="compositionally biased region" description="Low complexity" evidence="9">
    <location>
        <begin position="556"/>
        <end position="575"/>
    </location>
</feature>
<keyword evidence="4" id="KW-0805">Transcription regulation</keyword>
<feature type="region of interest" description="Disordered" evidence="9">
    <location>
        <begin position="207"/>
        <end position="250"/>
    </location>
</feature>
<dbReference type="OrthoDB" id="21060at2759"/>
<evidence type="ECO:0000313" key="12">
    <source>
        <dbReference type="Proteomes" id="UP000663193"/>
    </source>
</evidence>
<evidence type="ECO:0000256" key="2">
    <source>
        <dbReference type="ARBA" id="ARBA00006178"/>
    </source>
</evidence>
<evidence type="ECO:0000256" key="3">
    <source>
        <dbReference type="ARBA" id="ARBA00017306"/>
    </source>
</evidence>
<gene>
    <name evidence="11" type="ORF">JI435_018900</name>
</gene>
<evidence type="ECO:0000313" key="11">
    <source>
        <dbReference type="EMBL" id="QRC91669.1"/>
    </source>
</evidence>
<feature type="region of interest" description="Disordered" evidence="9">
    <location>
        <begin position="550"/>
        <end position="575"/>
    </location>
</feature>
<feature type="compositionally biased region" description="Pro residues" evidence="9">
    <location>
        <begin position="118"/>
        <end position="133"/>
    </location>
</feature>
<accession>A0A7U2EV34</accession>
<evidence type="ECO:0000256" key="7">
    <source>
        <dbReference type="ARBA" id="ARBA00025346"/>
    </source>
</evidence>
<dbReference type="Proteomes" id="UP000663193">
    <property type="component" value="Chromosome 2"/>
</dbReference>
<dbReference type="InterPro" id="IPR007900">
    <property type="entry name" value="TAF4_C"/>
</dbReference>